<name>A0A8D9HMX5_BRACM</name>
<evidence type="ECO:0000256" key="1">
    <source>
        <dbReference type="SAM" id="MobiDB-lite"/>
    </source>
</evidence>
<evidence type="ECO:0000313" key="2">
    <source>
        <dbReference type="EMBL" id="CAG7902506.1"/>
    </source>
</evidence>
<dbReference type="AlphaFoldDB" id="A0A8D9HMX5"/>
<sequence>MARRDAYEDKHILYSQSARKARCLGMLKGKGVAIPQQAIDVFTEKATILQREAADLEYIDERILAGIDLYGSNLGLIDHSVASSLQIPGDRTKIGKDHFSWGTSPGCSVGDLLGEIARPNPDLHATVPGGQTDFTTAPDDPIS</sequence>
<feature type="region of interest" description="Disordered" evidence="1">
    <location>
        <begin position="121"/>
        <end position="143"/>
    </location>
</feature>
<dbReference type="Gramene" id="A07p21500.2_BraZ1">
    <property type="protein sequence ID" value="A07p21500.2_BraZ1.CDS"/>
    <property type="gene ID" value="A07g21500.2_BraZ1"/>
</dbReference>
<dbReference type="Proteomes" id="UP000694005">
    <property type="component" value="Chromosome A07"/>
</dbReference>
<accession>A0A8D9HMX5</accession>
<proteinExistence type="predicted"/>
<reference evidence="2 3" key="1">
    <citation type="submission" date="2021-07" db="EMBL/GenBank/DDBJ databases">
        <authorList>
            <consortium name="Genoscope - CEA"/>
            <person name="William W."/>
        </authorList>
    </citation>
    <scope>NUCLEOTIDE SEQUENCE [LARGE SCALE GENOMIC DNA]</scope>
</reference>
<organism evidence="2 3">
    <name type="scientific">Brassica campestris</name>
    <name type="common">Field mustard</name>
    <dbReference type="NCBI Taxonomy" id="3711"/>
    <lineage>
        <taxon>Eukaryota</taxon>
        <taxon>Viridiplantae</taxon>
        <taxon>Streptophyta</taxon>
        <taxon>Embryophyta</taxon>
        <taxon>Tracheophyta</taxon>
        <taxon>Spermatophyta</taxon>
        <taxon>Magnoliopsida</taxon>
        <taxon>eudicotyledons</taxon>
        <taxon>Gunneridae</taxon>
        <taxon>Pentapetalae</taxon>
        <taxon>rosids</taxon>
        <taxon>malvids</taxon>
        <taxon>Brassicales</taxon>
        <taxon>Brassicaceae</taxon>
        <taxon>Brassiceae</taxon>
        <taxon>Brassica</taxon>
    </lineage>
</organism>
<dbReference type="EMBL" id="LS974623">
    <property type="protein sequence ID" value="CAG7902506.1"/>
    <property type="molecule type" value="Genomic_DNA"/>
</dbReference>
<gene>
    <name evidence="2" type="ORF">BRAPAZ1V2_A07P21500.2</name>
</gene>
<evidence type="ECO:0000313" key="3">
    <source>
        <dbReference type="Proteomes" id="UP000694005"/>
    </source>
</evidence>
<protein>
    <submittedName>
        <fullName evidence="2">Uncharacterized protein</fullName>
    </submittedName>
</protein>